<evidence type="ECO:0000256" key="1">
    <source>
        <dbReference type="ARBA" id="ARBA00023015"/>
    </source>
</evidence>
<dbReference type="PRINTS" id="PR00455">
    <property type="entry name" value="HTHTETR"/>
</dbReference>
<dbReference type="OrthoDB" id="9816296at2"/>
<feature type="DNA-binding region" description="H-T-H motif" evidence="4">
    <location>
        <begin position="55"/>
        <end position="74"/>
    </location>
</feature>
<keyword evidence="7" id="KW-1185">Reference proteome</keyword>
<evidence type="ECO:0000313" key="7">
    <source>
        <dbReference type="Proteomes" id="UP000431922"/>
    </source>
</evidence>
<keyword evidence="1" id="KW-0805">Transcription regulation</keyword>
<evidence type="ECO:0000256" key="2">
    <source>
        <dbReference type="ARBA" id="ARBA00023125"/>
    </source>
</evidence>
<evidence type="ECO:0000259" key="5">
    <source>
        <dbReference type="PROSITE" id="PS50977"/>
    </source>
</evidence>
<dbReference type="AlphaFoldDB" id="A0A845B5C3"/>
<dbReference type="PANTHER" id="PTHR47506">
    <property type="entry name" value="TRANSCRIPTIONAL REGULATORY PROTEIN"/>
    <property type="match status" value="1"/>
</dbReference>
<protein>
    <submittedName>
        <fullName evidence="6">TetR family transcriptional regulator</fullName>
    </submittedName>
</protein>
<dbReference type="InterPro" id="IPR009057">
    <property type="entry name" value="Homeodomain-like_sf"/>
</dbReference>
<dbReference type="EMBL" id="WTYL01000001">
    <property type="protein sequence ID" value="MXP42849.1"/>
    <property type="molecule type" value="Genomic_DNA"/>
</dbReference>
<keyword evidence="2 4" id="KW-0238">DNA-binding</keyword>
<dbReference type="PROSITE" id="PS50977">
    <property type="entry name" value="HTH_TETR_2"/>
    <property type="match status" value="1"/>
</dbReference>
<dbReference type="PANTHER" id="PTHR47506:SF3">
    <property type="entry name" value="HTH-TYPE TRANSCRIPTIONAL REGULATOR LMRA"/>
    <property type="match status" value="1"/>
</dbReference>
<name>A0A845B5C3_9SPHN</name>
<dbReference type="Proteomes" id="UP000431922">
    <property type="component" value="Unassembled WGS sequence"/>
</dbReference>
<accession>A0A845B5C3</accession>
<dbReference type="RefSeq" id="WP_160754515.1">
    <property type="nucleotide sequence ID" value="NZ_WTYL01000001.1"/>
</dbReference>
<reference evidence="6 7" key="1">
    <citation type="submission" date="2019-12" db="EMBL/GenBank/DDBJ databases">
        <title>Genomic-based taxomic classification of the family Erythrobacteraceae.</title>
        <authorList>
            <person name="Xu L."/>
        </authorList>
    </citation>
    <scope>NUCLEOTIDE SEQUENCE [LARGE SCALE GENOMIC DNA]</scope>
    <source>
        <strain evidence="6 7">KCTC 42453</strain>
    </source>
</reference>
<proteinExistence type="predicted"/>
<dbReference type="GO" id="GO:0003677">
    <property type="term" value="F:DNA binding"/>
    <property type="evidence" value="ECO:0007669"/>
    <property type="project" value="UniProtKB-UniRule"/>
</dbReference>
<comment type="caution">
    <text evidence="6">The sequence shown here is derived from an EMBL/GenBank/DDBJ whole genome shotgun (WGS) entry which is preliminary data.</text>
</comment>
<feature type="domain" description="HTH tetR-type" evidence="5">
    <location>
        <begin position="32"/>
        <end position="92"/>
    </location>
</feature>
<gene>
    <name evidence="6" type="ORF">GRI65_00090</name>
</gene>
<sequence>MARVSAIAAAQAGTERVEAERGEPTLQAVKSAKTRARLIEATIRCLVKHGYSKTTTPKVALEAGLSRGAMLHHFDSGRQLMQATLVELNKKRLRAFRRAAETKDHNVRTLVRAYWAQLLRPTFIAFHELATAARTDKELAETLEPVRLEFRERWHELAIELFPEWRQDIRRFDLSLALCQNLLEGMALNRLTNGVEERDIEAVLVHLEQQILDLRPT</sequence>
<evidence type="ECO:0000313" key="6">
    <source>
        <dbReference type="EMBL" id="MXP42849.1"/>
    </source>
</evidence>
<organism evidence="6 7">
    <name type="scientific">Allopontixanthobacter sediminis</name>
    <dbReference type="NCBI Taxonomy" id="1689985"/>
    <lineage>
        <taxon>Bacteria</taxon>
        <taxon>Pseudomonadati</taxon>
        <taxon>Pseudomonadota</taxon>
        <taxon>Alphaproteobacteria</taxon>
        <taxon>Sphingomonadales</taxon>
        <taxon>Erythrobacteraceae</taxon>
        <taxon>Allopontixanthobacter</taxon>
    </lineage>
</organism>
<evidence type="ECO:0000256" key="4">
    <source>
        <dbReference type="PROSITE-ProRule" id="PRU00335"/>
    </source>
</evidence>
<dbReference type="Gene3D" id="1.10.357.10">
    <property type="entry name" value="Tetracycline Repressor, domain 2"/>
    <property type="match status" value="1"/>
</dbReference>
<dbReference type="SUPFAM" id="SSF46689">
    <property type="entry name" value="Homeodomain-like"/>
    <property type="match status" value="1"/>
</dbReference>
<keyword evidence="3" id="KW-0804">Transcription</keyword>
<dbReference type="InterPro" id="IPR001647">
    <property type="entry name" value="HTH_TetR"/>
</dbReference>
<evidence type="ECO:0000256" key="3">
    <source>
        <dbReference type="ARBA" id="ARBA00023163"/>
    </source>
</evidence>
<dbReference type="Pfam" id="PF00440">
    <property type="entry name" value="TetR_N"/>
    <property type="match status" value="1"/>
</dbReference>